<accession>A0ABT6FXU8</accession>
<dbReference type="SUPFAM" id="SSF55729">
    <property type="entry name" value="Acyl-CoA N-acyltransferases (Nat)"/>
    <property type="match status" value="1"/>
</dbReference>
<proteinExistence type="predicted"/>
<evidence type="ECO:0000313" key="2">
    <source>
        <dbReference type="Proteomes" id="UP001529085"/>
    </source>
</evidence>
<name>A0ABT6FXU8_9FLAO</name>
<organism evidence="1 2">
    <name type="scientific">Winogradskyella marincola</name>
    <dbReference type="NCBI Taxonomy" id="3037795"/>
    <lineage>
        <taxon>Bacteria</taxon>
        <taxon>Pseudomonadati</taxon>
        <taxon>Bacteroidota</taxon>
        <taxon>Flavobacteriia</taxon>
        <taxon>Flavobacteriales</taxon>
        <taxon>Flavobacteriaceae</taxon>
        <taxon>Winogradskyella</taxon>
    </lineage>
</organism>
<dbReference type="RefSeq" id="WP_278003963.1">
    <property type="nucleotide sequence ID" value="NZ_JARSBN010000001.1"/>
</dbReference>
<dbReference type="Proteomes" id="UP001529085">
    <property type="component" value="Unassembled WGS sequence"/>
</dbReference>
<gene>
    <name evidence="1" type="ORF">P7122_01255</name>
</gene>
<protein>
    <submittedName>
        <fullName evidence="1">GNAT family N-acetyltransferase</fullName>
    </submittedName>
</protein>
<evidence type="ECO:0000313" key="1">
    <source>
        <dbReference type="EMBL" id="MDG4714480.1"/>
    </source>
</evidence>
<dbReference type="InterPro" id="IPR016181">
    <property type="entry name" value="Acyl_CoA_acyltransferase"/>
</dbReference>
<dbReference type="EMBL" id="JARSBN010000001">
    <property type="protein sequence ID" value="MDG4714480.1"/>
    <property type="molecule type" value="Genomic_DNA"/>
</dbReference>
<comment type="caution">
    <text evidence="1">The sequence shown here is derived from an EMBL/GenBank/DDBJ whole genome shotgun (WGS) entry which is preliminary data.</text>
</comment>
<sequence>MDYHNDRFQDFSLMIYKDEKLIALMPANKVDDCVYSHQGLTYGGFIYKSDLKSEDVINLLKAVLNYLLDNKIKTLELKELPIVFLENQTNNPLAYLCFKLKAQLVRVDMHSVVDLKFKAYNRSRKNGYKRGQKNNLVVKEVNDFEDFWNKILIPNLDNKHDVKPVHSLEEIQLLKTKFPNKIRQFNVYHNNIIVAGTTIFETKHVAHSQYISGNTDKNTLGSLDFLHHHLLEDVFASKSYFNFGISNLNQGQNINQGLLYWKEGFGSHSITQSFYKFDTVNVKLLNDLYI</sequence>
<dbReference type="Gene3D" id="3.40.630.30">
    <property type="match status" value="1"/>
</dbReference>
<keyword evidence="2" id="KW-1185">Reference proteome</keyword>
<reference evidence="1 2" key="1">
    <citation type="submission" date="2023-03" db="EMBL/GenBank/DDBJ databases">
        <title>Strain YYF002 represents a novel species in the genus Winogradskyella isolated from seawater.</title>
        <authorList>
            <person name="Fu Z.-Y."/>
        </authorList>
    </citation>
    <scope>NUCLEOTIDE SEQUENCE [LARGE SCALE GENOMIC DNA]</scope>
    <source>
        <strain evidence="1 2">YYF002</strain>
    </source>
</reference>